<keyword evidence="9" id="KW-0418">Kinase</keyword>
<feature type="compositionally biased region" description="Polar residues" evidence="14">
    <location>
        <begin position="453"/>
        <end position="469"/>
    </location>
</feature>
<protein>
    <recommendedName>
        <fullName evidence="15">Protein kinase domain-containing protein</fullName>
    </recommendedName>
</protein>
<keyword evidence="5" id="KW-0723">Serine/threonine-protein kinase</keyword>
<dbReference type="InterPro" id="IPR011009">
    <property type="entry name" value="Kinase-like_dom_sf"/>
</dbReference>
<comment type="subcellular location">
    <subcellularLocation>
        <location evidence="2">Cytoplasm</location>
    </subcellularLocation>
</comment>
<evidence type="ECO:0000256" key="4">
    <source>
        <dbReference type="ARBA" id="ARBA00022490"/>
    </source>
</evidence>
<feature type="compositionally biased region" description="Pro residues" evidence="14">
    <location>
        <begin position="212"/>
        <end position="226"/>
    </location>
</feature>
<evidence type="ECO:0000256" key="10">
    <source>
        <dbReference type="ARBA" id="ARBA00022840"/>
    </source>
</evidence>
<dbReference type="InterPro" id="IPR046409">
    <property type="entry name" value="PDC10_dimerisation_sf"/>
</dbReference>
<evidence type="ECO:0000259" key="15">
    <source>
        <dbReference type="PROSITE" id="PS50011"/>
    </source>
</evidence>
<dbReference type="STRING" id="133381.A0A2T9Z6V8"/>
<dbReference type="SUPFAM" id="SSF56112">
    <property type="entry name" value="Protein kinase-like (PK-like)"/>
    <property type="match status" value="1"/>
</dbReference>
<accession>A0A2T9Z6V8</accession>
<dbReference type="GO" id="GO:0005524">
    <property type="term" value="F:ATP binding"/>
    <property type="evidence" value="ECO:0007669"/>
    <property type="project" value="UniProtKB-KW"/>
</dbReference>
<keyword evidence="8" id="KW-0547">Nucleotide-binding</keyword>
<name>A0A2T9Z6V8_9FUNG</name>
<dbReference type="OrthoDB" id="248923at2759"/>
<keyword evidence="4" id="KW-0963">Cytoplasm</keyword>
<dbReference type="InterPro" id="IPR000719">
    <property type="entry name" value="Prot_kinase_dom"/>
</dbReference>
<evidence type="ECO:0000256" key="7">
    <source>
        <dbReference type="ARBA" id="ARBA00022723"/>
    </source>
</evidence>
<dbReference type="Gene3D" id="1.10.12.70">
    <property type="match status" value="1"/>
</dbReference>
<organism evidence="16 17">
    <name type="scientific">Smittium megazygosporum</name>
    <dbReference type="NCBI Taxonomy" id="133381"/>
    <lineage>
        <taxon>Eukaryota</taxon>
        <taxon>Fungi</taxon>
        <taxon>Fungi incertae sedis</taxon>
        <taxon>Zoopagomycota</taxon>
        <taxon>Kickxellomycotina</taxon>
        <taxon>Harpellomycetes</taxon>
        <taxon>Harpellales</taxon>
        <taxon>Legeriomycetaceae</taxon>
        <taxon>Smittium</taxon>
    </lineage>
</organism>
<evidence type="ECO:0000256" key="3">
    <source>
        <dbReference type="ARBA" id="ARBA00008874"/>
    </source>
</evidence>
<dbReference type="PROSITE" id="PS50011">
    <property type="entry name" value="PROTEIN_KINASE_DOM"/>
    <property type="match status" value="1"/>
</dbReference>
<evidence type="ECO:0000256" key="11">
    <source>
        <dbReference type="ARBA" id="ARBA00022842"/>
    </source>
</evidence>
<dbReference type="SMART" id="SM00220">
    <property type="entry name" value="S_TKc"/>
    <property type="match status" value="1"/>
</dbReference>
<dbReference type="Pfam" id="PF20929">
    <property type="entry name" value="PDCD10_N"/>
    <property type="match status" value="1"/>
</dbReference>
<dbReference type="PANTHER" id="PTHR48012">
    <property type="entry name" value="STERILE20-LIKE KINASE, ISOFORM B-RELATED"/>
    <property type="match status" value="1"/>
</dbReference>
<evidence type="ECO:0000256" key="6">
    <source>
        <dbReference type="ARBA" id="ARBA00022679"/>
    </source>
</evidence>
<dbReference type="GO" id="GO:0005737">
    <property type="term" value="C:cytoplasm"/>
    <property type="evidence" value="ECO:0007669"/>
    <property type="project" value="UniProtKB-SubCell"/>
</dbReference>
<sequence length="546" mass="60664">MREILKGLSYLHRENKIHRDVKAANILLTKTGGVKMADFGVSGQITATLTKKNTFVGTPVIQQSGYNSKADIWSLGITAIELATGQPPHAELHPMKVLFVIPKNEPPRLGSEFSKPFQDFVELCLQKDPKNRPTADQLLKHRFIKTAKRNYHLADLISKFDRWKQSQPINPKKLNDASNKKAEKQATIVWNFDGIESSLPSPEDPKPQQNFPAPPSPVINPQPPQQLPTYTNPYLNMPQYQGYKPTQQNPPVINQKTSYLAQGHNIPGQPYTSAIPQPTSQFAGKPPGQNPSNMLTNNAPNPSDKYIQAPSSTSIQQQNAKLYNHANRKTSGQNHPNFHGNMPTGADRSSAVSTSFEEAKYFNLEKTNSNTPTRNQFSPRKESPKNSKAFSENQNSAAPKPTDSRGISRQLNGYSNQHSPQTQFLQEQKTNSNKVPPPHSKVLPEDKEPPRLSSHQLKLQNYTSGNRGFSGSKPSNSASSKSDMYQRIVTSVLTKMELNSLTVASKNASHNLLSALKKSESESPGFTEQFVREIVYSLHSVSIKKS</sequence>
<feature type="compositionally biased region" description="Polar residues" evidence="14">
    <location>
        <begin position="365"/>
        <end position="378"/>
    </location>
</feature>
<dbReference type="AlphaFoldDB" id="A0A2T9Z6V8"/>
<dbReference type="EMBL" id="MBFS01002080">
    <property type="protein sequence ID" value="PVV00331.1"/>
    <property type="molecule type" value="Genomic_DNA"/>
</dbReference>
<feature type="compositionally biased region" description="Polar residues" evidence="14">
    <location>
        <begin position="272"/>
        <end position="282"/>
    </location>
</feature>
<evidence type="ECO:0000256" key="12">
    <source>
        <dbReference type="ARBA" id="ARBA00047899"/>
    </source>
</evidence>
<evidence type="ECO:0000256" key="9">
    <source>
        <dbReference type="ARBA" id="ARBA00022777"/>
    </source>
</evidence>
<dbReference type="Pfam" id="PF00069">
    <property type="entry name" value="Pkinase"/>
    <property type="match status" value="1"/>
</dbReference>
<keyword evidence="6" id="KW-0808">Transferase</keyword>
<dbReference type="PANTHER" id="PTHR48012:SF10">
    <property type="entry name" value="FI20177P1"/>
    <property type="match status" value="1"/>
</dbReference>
<comment type="catalytic activity">
    <reaction evidence="13">
        <text>L-seryl-[protein] + ATP = O-phospho-L-seryl-[protein] + ADP + H(+)</text>
        <dbReference type="Rhea" id="RHEA:17989"/>
        <dbReference type="Rhea" id="RHEA-COMP:9863"/>
        <dbReference type="Rhea" id="RHEA-COMP:11604"/>
        <dbReference type="ChEBI" id="CHEBI:15378"/>
        <dbReference type="ChEBI" id="CHEBI:29999"/>
        <dbReference type="ChEBI" id="CHEBI:30616"/>
        <dbReference type="ChEBI" id="CHEBI:83421"/>
        <dbReference type="ChEBI" id="CHEBI:456216"/>
        <dbReference type="EC" id="2.7.11.1"/>
    </reaction>
</comment>
<dbReference type="Gene3D" id="1.10.510.10">
    <property type="entry name" value="Transferase(Phosphotransferase) domain 1"/>
    <property type="match status" value="1"/>
</dbReference>
<evidence type="ECO:0000313" key="16">
    <source>
        <dbReference type="EMBL" id="PVV00331.1"/>
    </source>
</evidence>
<keyword evidence="10" id="KW-0067">ATP-binding</keyword>
<feature type="compositionally biased region" description="Polar residues" evidence="14">
    <location>
        <begin position="405"/>
        <end position="434"/>
    </location>
</feature>
<dbReference type="GO" id="GO:0046872">
    <property type="term" value="F:metal ion binding"/>
    <property type="evidence" value="ECO:0007669"/>
    <property type="project" value="UniProtKB-KW"/>
</dbReference>
<reference evidence="16 17" key="1">
    <citation type="journal article" date="2018" name="MBio">
        <title>Comparative Genomics Reveals the Core Gene Toolbox for the Fungus-Insect Symbiosis.</title>
        <authorList>
            <person name="Wang Y."/>
            <person name="Stata M."/>
            <person name="Wang W."/>
            <person name="Stajich J.E."/>
            <person name="White M.M."/>
            <person name="Moncalvo J.M."/>
        </authorList>
    </citation>
    <scope>NUCLEOTIDE SEQUENCE [LARGE SCALE GENOMIC DNA]</scope>
    <source>
        <strain evidence="16 17">SC-DP-2</strain>
    </source>
</reference>
<comment type="caution">
    <text evidence="16">The sequence shown here is derived from an EMBL/GenBank/DDBJ whole genome shotgun (WGS) entry which is preliminary data.</text>
</comment>
<comment type="catalytic activity">
    <reaction evidence="12">
        <text>L-threonyl-[protein] + ATP = O-phospho-L-threonyl-[protein] + ADP + H(+)</text>
        <dbReference type="Rhea" id="RHEA:46608"/>
        <dbReference type="Rhea" id="RHEA-COMP:11060"/>
        <dbReference type="Rhea" id="RHEA-COMP:11605"/>
        <dbReference type="ChEBI" id="CHEBI:15378"/>
        <dbReference type="ChEBI" id="CHEBI:30013"/>
        <dbReference type="ChEBI" id="CHEBI:30616"/>
        <dbReference type="ChEBI" id="CHEBI:61977"/>
        <dbReference type="ChEBI" id="CHEBI:456216"/>
        <dbReference type="EC" id="2.7.11.1"/>
    </reaction>
</comment>
<feature type="compositionally biased region" description="Polar residues" evidence="14">
    <location>
        <begin position="290"/>
        <end position="301"/>
    </location>
</feature>
<feature type="domain" description="Protein kinase" evidence="15">
    <location>
        <begin position="1"/>
        <end position="144"/>
    </location>
</feature>
<keyword evidence="17" id="KW-1185">Reference proteome</keyword>
<dbReference type="GO" id="GO:0004674">
    <property type="term" value="F:protein serine/threonine kinase activity"/>
    <property type="evidence" value="ECO:0007669"/>
    <property type="project" value="UniProtKB-KW"/>
</dbReference>
<dbReference type="Proteomes" id="UP000245609">
    <property type="component" value="Unassembled WGS sequence"/>
</dbReference>
<evidence type="ECO:0000256" key="1">
    <source>
        <dbReference type="ARBA" id="ARBA00001946"/>
    </source>
</evidence>
<evidence type="ECO:0000256" key="5">
    <source>
        <dbReference type="ARBA" id="ARBA00022527"/>
    </source>
</evidence>
<evidence type="ECO:0000256" key="13">
    <source>
        <dbReference type="ARBA" id="ARBA00048679"/>
    </source>
</evidence>
<feature type="compositionally biased region" description="Polar residues" evidence="14">
    <location>
        <begin position="309"/>
        <end position="321"/>
    </location>
</feature>
<feature type="compositionally biased region" description="Polar residues" evidence="14">
    <location>
        <begin position="386"/>
        <end position="397"/>
    </location>
</feature>
<dbReference type="InterPro" id="IPR048288">
    <property type="entry name" value="PDCD10_N"/>
</dbReference>
<proteinExistence type="inferred from homology"/>
<gene>
    <name evidence="16" type="ORF">BB560_005290</name>
</gene>
<evidence type="ECO:0000256" key="8">
    <source>
        <dbReference type="ARBA" id="ARBA00022741"/>
    </source>
</evidence>
<comment type="cofactor">
    <cofactor evidence="1">
        <name>Mg(2+)</name>
        <dbReference type="ChEBI" id="CHEBI:18420"/>
    </cofactor>
</comment>
<keyword evidence="11" id="KW-0460">Magnesium</keyword>
<feature type="region of interest" description="Disordered" evidence="14">
    <location>
        <begin position="272"/>
        <end position="483"/>
    </location>
</feature>
<feature type="compositionally biased region" description="Low complexity" evidence="14">
    <location>
        <begin position="470"/>
        <end position="482"/>
    </location>
</feature>
<feature type="region of interest" description="Disordered" evidence="14">
    <location>
        <begin position="195"/>
        <end position="226"/>
    </location>
</feature>
<evidence type="ECO:0000313" key="17">
    <source>
        <dbReference type="Proteomes" id="UP000245609"/>
    </source>
</evidence>
<dbReference type="InterPro" id="IPR050629">
    <property type="entry name" value="STE20/SPS1-PAK"/>
</dbReference>
<comment type="similarity">
    <text evidence="3">Belongs to the protein kinase superfamily. STE Ser/Thr protein kinase family. STE20 subfamily.</text>
</comment>
<evidence type="ECO:0000256" key="2">
    <source>
        <dbReference type="ARBA" id="ARBA00004496"/>
    </source>
</evidence>
<evidence type="ECO:0000256" key="14">
    <source>
        <dbReference type="SAM" id="MobiDB-lite"/>
    </source>
</evidence>
<keyword evidence="7" id="KW-0479">Metal-binding</keyword>